<evidence type="ECO:0000256" key="7">
    <source>
        <dbReference type="PIRNR" id="PIRNR001174"/>
    </source>
</evidence>
<evidence type="ECO:0000256" key="8">
    <source>
        <dbReference type="PIRSR" id="PIRSR001174-1"/>
    </source>
</evidence>
<dbReference type="GO" id="GO:0007005">
    <property type="term" value="P:mitochondrion organization"/>
    <property type="evidence" value="ECO:0007669"/>
    <property type="project" value="TreeGrafter"/>
</dbReference>
<keyword evidence="2 7" id="KW-0547">Nucleotide-binding</keyword>
<dbReference type="Gene3D" id="3.40.50.300">
    <property type="entry name" value="P-loop containing nucleotide triphosphate hydrolases"/>
    <property type="match status" value="1"/>
</dbReference>
<dbReference type="InterPro" id="IPR027417">
    <property type="entry name" value="P-loop_NTPase"/>
</dbReference>
<dbReference type="Pfam" id="PF05362">
    <property type="entry name" value="Lon_C"/>
    <property type="match status" value="1"/>
</dbReference>
<name>D3B0I3_HETP5</name>
<feature type="compositionally biased region" description="Low complexity" evidence="11">
    <location>
        <begin position="52"/>
        <end position="86"/>
    </location>
</feature>
<feature type="compositionally biased region" description="Pro residues" evidence="11">
    <location>
        <begin position="910"/>
        <end position="920"/>
    </location>
</feature>
<evidence type="ECO:0000256" key="10">
    <source>
        <dbReference type="PROSITE-ProRule" id="PRU01122"/>
    </source>
</evidence>
<dbReference type="GO" id="GO:0004176">
    <property type="term" value="F:ATP-dependent peptidase activity"/>
    <property type="evidence" value="ECO:0007669"/>
    <property type="project" value="UniProtKB-UniRule"/>
</dbReference>
<feature type="region of interest" description="Disordered" evidence="11">
    <location>
        <begin position="52"/>
        <end position="119"/>
    </location>
</feature>
<protein>
    <recommendedName>
        <fullName evidence="7">Lon protease homolog</fullName>
        <ecNumber evidence="7">3.4.21.-</ecNumber>
    </recommendedName>
</protein>
<dbReference type="FunCoup" id="D3B0I3">
    <property type="interactions" value="48"/>
</dbReference>
<accession>D3B0I3</accession>
<dbReference type="STRING" id="670386.D3B0I3"/>
<evidence type="ECO:0000256" key="1">
    <source>
        <dbReference type="ARBA" id="ARBA00022670"/>
    </source>
</evidence>
<gene>
    <name evidence="13" type="ORF">PPL_01800</name>
</gene>
<dbReference type="GO" id="GO:0004252">
    <property type="term" value="F:serine-type endopeptidase activity"/>
    <property type="evidence" value="ECO:0007669"/>
    <property type="project" value="UniProtKB-UniRule"/>
</dbReference>
<dbReference type="InterPro" id="IPR027065">
    <property type="entry name" value="Lon_Prtase"/>
</dbReference>
<dbReference type="RefSeq" id="XP_020436918.1">
    <property type="nucleotide sequence ID" value="XM_020572801.1"/>
</dbReference>
<evidence type="ECO:0000256" key="2">
    <source>
        <dbReference type="ARBA" id="ARBA00022741"/>
    </source>
</evidence>
<keyword evidence="14" id="KW-1185">Reference proteome</keyword>
<dbReference type="InterPro" id="IPR008268">
    <property type="entry name" value="Peptidase_S16_AS"/>
</dbReference>
<keyword evidence="3 7" id="KW-0378">Hydrolase</keyword>
<dbReference type="PANTHER" id="PTHR43718:SF2">
    <property type="entry name" value="LON PROTEASE HOMOLOG, MITOCHONDRIAL"/>
    <property type="match status" value="1"/>
</dbReference>
<dbReference type="Gene3D" id="1.10.8.60">
    <property type="match status" value="1"/>
</dbReference>
<dbReference type="Proteomes" id="UP000001396">
    <property type="component" value="Unassembled WGS sequence"/>
</dbReference>
<feature type="compositionally biased region" description="Low complexity" evidence="11">
    <location>
        <begin position="225"/>
        <end position="253"/>
    </location>
</feature>
<dbReference type="GO" id="GO:0006515">
    <property type="term" value="P:protein quality control for misfolded or incompletely synthesized proteins"/>
    <property type="evidence" value="ECO:0007669"/>
    <property type="project" value="TreeGrafter"/>
</dbReference>
<dbReference type="GO" id="GO:0051131">
    <property type="term" value="P:chaperone-mediated protein complex assembly"/>
    <property type="evidence" value="ECO:0007669"/>
    <property type="project" value="TreeGrafter"/>
</dbReference>
<dbReference type="PRINTS" id="PR00830">
    <property type="entry name" value="ENDOLAPTASE"/>
</dbReference>
<organism evidence="13 14">
    <name type="scientific">Heterostelium pallidum (strain ATCC 26659 / Pp 5 / PN500)</name>
    <name type="common">Cellular slime mold</name>
    <name type="synonym">Polysphondylium pallidum</name>
    <dbReference type="NCBI Taxonomy" id="670386"/>
    <lineage>
        <taxon>Eukaryota</taxon>
        <taxon>Amoebozoa</taxon>
        <taxon>Evosea</taxon>
        <taxon>Eumycetozoa</taxon>
        <taxon>Dictyostelia</taxon>
        <taxon>Acytosteliales</taxon>
        <taxon>Acytosteliaceae</taxon>
        <taxon>Heterostelium</taxon>
    </lineage>
</organism>
<dbReference type="InterPro" id="IPR003593">
    <property type="entry name" value="AAA+_ATPase"/>
</dbReference>
<dbReference type="PANTHER" id="PTHR43718">
    <property type="entry name" value="LON PROTEASE"/>
    <property type="match status" value="1"/>
</dbReference>
<feature type="compositionally biased region" description="Basic and acidic residues" evidence="11">
    <location>
        <begin position="98"/>
        <end position="112"/>
    </location>
</feature>
<dbReference type="GO" id="GO:0005524">
    <property type="term" value="F:ATP binding"/>
    <property type="evidence" value="ECO:0007669"/>
    <property type="project" value="UniProtKB-KW"/>
</dbReference>
<dbReference type="MEROPS" id="S16.A13"/>
<dbReference type="PROSITE" id="PS01046">
    <property type="entry name" value="LON_SER"/>
    <property type="match status" value="1"/>
</dbReference>
<evidence type="ECO:0000256" key="4">
    <source>
        <dbReference type="ARBA" id="ARBA00022825"/>
    </source>
</evidence>
<keyword evidence="5 7" id="KW-0067">ATP-binding</keyword>
<dbReference type="EMBL" id="ADBJ01000008">
    <property type="protein sequence ID" value="EFA84807.1"/>
    <property type="molecule type" value="Genomic_DNA"/>
</dbReference>
<evidence type="ECO:0000313" key="14">
    <source>
        <dbReference type="Proteomes" id="UP000001396"/>
    </source>
</evidence>
<feature type="active site" evidence="8 10">
    <location>
        <position position="814"/>
    </location>
</feature>
<evidence type="ECO:0000256" key="11">
    <source>
        <dbReference type="SAM" id="MobiDB-lite"/>
    </source>
</evidence>
<reference evidence="13 14" key="1">
    <citation type="journal article" date="2011" name="Genome Res.">
        <title>Phylogeny-wide analysis of social amoeba genomes highlights ancient origins for complex intercellular communication.</title>
        <authorList>
            <person name="Heidel A.J."/>
            <person name="Lawal H.M."/>
            <person name="Felder M."/>
            <person name="Schilde C."/>
            <person name="Helps N.R."/>
            <person name="Tunggal B."/>
            <person name="Rivero F."/>
            <person name="John U."/>
            <person name="Schleicher M."/>
            <person name="Eichinger L."/>
            <person name="Platzer M."/>
            <person name="Noegel A.A."/>
            <person name="Schaap P."/>
            <person name="Gloeckner G."/>
        </authorList>
    </citation>
    <scope>NUCLEOTIDE SEQUENCE [LARGE SCALE GENOMIC DNA]</scope>
    <source>
        <strain evidence="14">ATCC 26659 / Pp 5 / PN500</strain>
    </source>
</reference>
<dbReference type="GO" id="GO:0016887">
    <property type="term" value="F:ATP hydrolysis activity"/>
    <property type="evidence" value="ECO:0007669"/>
    <property type="project" value="InterPro"/>
</dbReference>
<evidence type="ECO:0000256" key="5">
    <source>
        <dbReference type="ARBA" id="ARBA00022840"/>
    </source>
</evidence>
<comment type="caution">
    <text evidence="13">The sequence shown here is derived from an EMBL/GenBank/DDBJ whole genome shotgun (WGS) entry which is preliminary data.</text>
</comment>
<feature type="region of interest" description="Disordered" evidence="11">
    <location>
        <begin position="225"/>
        <end position="296"/>
    </location>
</feature>
<dbReference type="SUPFAM" id="SSF52540">
    <property type="entry name" value="P-loop containing nucleoside triphosphate hydrolases"/>
    <property type="match status" value="1"/>
</dbReference>
<evidence type="ECO:0000256" key="6">
    <source>
        <dbReference type="ARBA" id="ARBA00050665"/>
    </source>
</evidence>
<evidence type="ECO:0000313" key="13">
    <source>
        <dbReference type="EMBL" id="EFA84807.1"/>
    </source>
</evidence>
<keyword evidence="1 7" id="KW-0645">Protease</keyword>
<proteinExistence type="inferred from homology"/>
<dbReference type="SUPFAM" id="SSF54211">
    <property type="entry name" value="Ribosomal protein S5 domain 2-like"/>
    <property type="match status" value="1"/>
</dbReference>
<dbReference type="InterPro" id="IPR008269">
    <property type="entry name" value="Lon_proteolytic"/>
</dbReference>
<dbReference type="InterPro" id="IPR014721">
    <property type="entry name" value="Ribsml_uS5_D2-typ_fold_subgr"/>
</dbReference>
<dbReference type="FunFam" id="3.40.50.300:FF:000021">
    <property type="entry name" value="Lon protease homolog"/>
    <property type="match status" value="1"/>
</dbReference>
<dbReference type="GO" id="GO:0005759">
    <property type="term" value="C:mitochondrial matrix"/>
    <property type="evidence" value="ECO:0007669"/>
    <property type="project" value="TreeGrafter"/>
</dbReference>
<feature type="binding site" evidence="9">
    <location>
        <begin position="430"/>
        <end position="437"/>
    </location>
    <ligand>
        <name>ATP</name>
        <dbReference type="ChEBI" id="CHEBI:30616"/>
    </ligand>
</feature>
<evidence type="ECO:0000256" key="9">
    <source>
        <dbReference type="PIRSR" id="PIRSR001174-2"/>
    </source>
</evidence>
<sequence length="920" mass="102232">MIRRLLLNRSTTGSSSSSSSSILSQYQINFKQCTYKSPPVYFTPYKSNNYINSNNNNKNNRSSLNHINNNNNNLRLYSTNNNNNNNNDDDDNNNNNQKDVKEKEKEKEKESVDDQSGTPKWVPIPNEVVIFPVFERTIYPGAMASLPFDMEEYKRMGQPKEIGLFLVNPTVREEIGKDTKNFKLSSIDQLSPIGILVSVESIVHKPYIIGAARIQLDSFIENTSSTISTSTSTPTSTIANDEQQQQQQQQPPQSNIVSSTDNFKEEIVDTTTSTTSTATTATTTTATTNESTNIQPEPQPAVFEFNTEWSVQCIDGETHRRQSGEATEEVLLGRADAACPKGVGVGSRREGDTEEEVQRAMVKAEDHRGASEARLPGGDGQAIGIGAFVVRVQRHTDHYGLDDIKETIQSFIAVGKLRGSVGGKIILLVGPPGTGKTSIGKSIATALGRQFYRFSVGGISDVAEIKGHRRTFIGAMPGKIIQALKMVKTSNPVILIDGKCNLLLTWNMLYLCLEIDKISKGFQSDPYASLLEVFDAQQNSNFLDHYLDIPYDLSKVLFICTANLTHTIPAPLLDRMDVMKLNGYIQSEQIQITEKYLVPSIRSETGLKDEQVKITTDAIKLLCEFWCRESGVRNLKKAIERIFRRVAYKMVTEELATIEITPQNLEEYAGLPKYRTNKYYQNPQAGITLGLAWSENGGVPLYIESVIDRYQETPGLRTTGSLGEVMKESIDIAYTYVKQFYAQLQPDSKFFDKNAIHIHAPEGAQPKDGPSAGITMITSLLSLALNRPIQPGIAMTGEITLTGKVIAVGGITEKMIAAKREGVKRIILPKDNKKELEEIPEFVKEGFSVYLVEYYRDVFDIAFNENPSVQPLAVTSRKKKDFSKKYPSPTTESSTPPLSDQTTTTIPQPETQPQPQPQTV</sequence>
<evidence type="ECO:0000259" key="12">
    <source>
        <dbReference type="PROSITE" id="PS51786"/>
    </source>
</evidence>
<dbReference type="GO" id="GO:0003697">
    <property type="term" value="F:single-stranded DNA binding"/>
    <property type="evidence" value="ECO:0007669"/>
    <property type="project" value="TreeGrafter"/>
</dbReference>
<dbReference type="GeneID" id="31357327"/>
<dbReference type="InterPro" id="IPR004815">
    <property type="entry name" value="Lon_bac/euk-typ"/>
</dbReference>
<feature type="domain" description="Lon proteolytic" evidence="12">
    <location>
        <begin position="682"/>
        <end position="865"/>
    </location>
</feature>
<feature type="compositionally biased region" description="Low complexity" evidence="11">
    <location>
        <begin position="887"/>
        <end position="909"/>
    </location>
</feature>
<dbReference type="AlphaFoldDB" id="D3B0I3"/>
<dbReference type="Pfam" id="PF00004">
    <property type="entry name" value="AAA"/>
    <property type="match status" value="1"/>
</dbReference>
<dbReference type="NCBIfam" id="TIGR00763">
    <property type="entry name" value="lon"/>
    <property type="match status" value="1"/>
</dbReference>
<dbReference type="PROSITE" id="PS51786">
    <property type="entry name" value="LON_PROTEOLYTIC"/>
    <property type="match status" value="1"/>
</dbReference>
<feature type="region of interest" description="Disordered" evidence="11">
    <location>
        <begin position="874"/>
        <end position="920"/>
    </location>
</feature>
<dbReference type="InterPro" id="IPR054594">
    <property type="entry name" value="Lon_lid"/>
</dbReference>
<feature type="active site" evidence="8 10">
    <location>
        <position position="771"/>
    </location>
</feature>
<dbReference type="CDD" id="cd19500">
    <property type="entry name" value="RecA-like_Lon"/>
    <property type="match status" value="1"/>
</dbReference>
<dbReference type="InterPro" id="IPR003959">
    <property type="entry name" value="ATPase_AAA_core"/>
</dbReference>
<comment type="catalytic activity">
    <reaction evidence="6">
        <text>Hydrolysis of proteins in presence of ATP.</text>
        <dbReference type="EC" id="3.4.21.53"/>
    </reaction>
</comment>
<dbReference type="InParanoid" id="D3B0I3"/>
<comment type="similarity">
    <text evidence="7 10">Belongs to the peptidase S16 family.</text>
</comment>
<dbReference type="PIRSF" id="PIRSF001174">
    <property type="entry name" value="Lon_proteas"/>
    <property type="match status" value="1"/>
</dbReference>
<dbReference type="SMART" id="SM00382">
    <property type="entry name" value="AAA"/>
    <property type="match status" value="1"/>
</dbReference>
<dbReference type="EC" id="3.4.21.-" evidence="7"/>
<dbReference type="Pfam" id="PF22667">
    <property type="entry name" value="Lon_lid"/>
    <property type="match status" value="1"/>
</dbReference>
<keyword evidence="4 7" id="KW-0720">Serine protease</keyword>
<evidence type="ECO:0000256" key="3">
    <source>
        <dbReference type="ARBA" id="ARBA00022801"/>
    </source>
</evidence>
<dbReference type="Gene3D" id="3.30.230.10">
    <property type="match status" value="1"/>
</dbReference>
<feature type="compositionally biased region" description="Low complexity" evidence="11">
    <location>
        <begin position="270"/>
        <end position="288"/>
    </location>
</feature>
<dbReference type="InterPro" id="IPR020568">
    <property type="entry name" value="Ribosomal_Su5_D2-typ_SF"/>
</dbReference>